<comment type="caution">
    <text evidence="1">The sequence shown here is derived from an EMBL/GenBank/DDBJ whole genome shotgun (WGS) entry which is preliminary data.</text>
</comment>
<keyword evidence="2" id="KW-1185">Reference proteome</keyword>
<dbReference type="AlphaFoldDB" id="A0A4R6N995"/>
<accession>A0A4R6N995</accession>
<dbReference type="EMBL" id="SNXE01000002">
    <property type="protein sequence ID" value="TDP12181.1"/>
    <property type="molecule type" value="Genomic_DNA"/>
</dbReference>
<protein>
    <submittedName>
        <fullName evidence="1">Uncharacterized protein</fullName>
    </submittedName>
</protein>
<name>A0A4R6N995_9BURK</name>
<evidence type="ECO:0000313" key="1">
    <source>
        <dbReference type="EMBL" id="TDP12181.1"/>
    </source>
</evidence>
<dbReference type="Proteomes" id="UP000295357">
    <property type="component" value="Unassembled WGS sequence"/>
</dbReference>
<gene>
    <name evidence="1" type="ORF">DFR39_102574</name>
</gene>
<evidence type="ECO:0000313" key="2">
    <source>
        <dbReference type="Proteomes" id="UP000295357"/>
    </source>
</evidence>
<reference evidence="1 2" key="1">
    <citation type="submission" date="2019-03" db="EMBL/GenBank/DDBJ databases">
        <title>Genomic Encyclopedia of Type Strains, Phase IV (KMG-IV): sequencing the most valuable type-strain genomes for metagenomic binning, comparative biology and taxonomic classification.</title>
        <authorList>
            <person name="Goeker M."/>
        </authorList>
    </citation>
    <scope>NUCLEOTIDE SEQUENCE [LARGE SCALE GENOMIC DNA]</scope>
    <source>
        <strain evidence="1 2">DSM 25082</strain>
    </source>
</reference>
<sequence>MNPFMAPHQRRRMRIALSWLLVSLVLAAVFLAYAQPALMQQLSEQLWACF</sequence>
<proteinExistence type="predicted"/>
<organism evidence="1 2">
    <name type="scientific">Roseateles asaccharophilus</name>
    <dbReference type="NCBI Taxonomy" id="582607"/>
    <lineage>
        <taxon>Bacteria</taxon>
        <taxon>Pseudomonadati</taxon>
        <taxon>Pseudomonadota</taxon>
        <taxon>Betaproteobacteria</taxon>
        <taxon>Burkholderiales</taxon>
        <taxon>Sphaerotilaceae</taxon>
        <taxon>Roseateles</taxon>
    </lineage>
</organism>